<evidence type="ECO:0000256" key="2">
    <source>
        <dbReference type="SAM" id="MobiDB-lite"/>
    </source>
</evidence>
<accession>A0AA36NGM8</accession>
<evidence type="ECO:0000313" key="3">
    <source>
        <dbReference type="EMBL" id="CAJ1401408.1"/>
    </source>
</evidence>
<evidence type="ECO:0000256" key="1">
    <source>
        <dbReference type="SAM" id="Coils"/>
    </source>
</evidence>
<dbReference type="Proteomes" id="UP001178507">
    <property type="component" value="Unassembled WGS sequence"/>
</dbReference>
<feature type="compositionally biased region" description="Basic and acidic residues" evidence="2">
    <location>
        <begin position="68"/>
        <end position="85"/>
    </location>
</feature>
<reference evidence="3" key="1">
    <citation type="submission" date="2023-08" db="EMBL/GenBank/DDBJ databases">
        <authorList>
            <person name="Chen Y."/>
            <person name="Shah S."/>
            <person name="Dougan E. K."/>
            <person name="Thang M."/>
            <person name="Chan C."/>
        </authorList>
    </citation>
    <scope>NUCLEOTIDE SEQUENCE</scope>
</reference>
<keyword evidence="4" id="KW-1185">Reference proteome</keyword>
<name>A0AA36NGM8_9DINO</name>
<proteinExistence type="predicted"/>
<gene>
    <name evidence="3" type="ORF">EVOR1521_LOCUS24558</name>
</gene>
<dbReference type="EMBL" id="CAUJNA010003414">
    <property type="protein sequence ID" value="CAJ1401408.1"/>
    <property type="molecule type" value="Genomic_DNA"/>
</dbReference>
<feature type="compositionally biased region" description="Polar residues" evidence="2">
    <location>
        <begin position="7"/>
        <end position="17"/>
    </location>
</feature>
<comment type="caution">
    <text evidence="3">The sequence shown here is derived from an EMBL/GenBank/DDBJ whole genome shotgun (WGS) entry which is preliminary data.</text>
</comment>
<protein>
    <submittedName>
        <fullName evidence="3">Uncharacterized protein</fullName>
    </submittedName>
</protein>
<feature type="compositionally biased region" description="Low complexity" evidence="2">
    <location>
        <begin position="86"/>
        <end position="98"/>
    </location>
</feature>
<feature type="coiled-coil region" evidence="1">
    <location>
        <begin position="191"/>
        <end position="218"/>
    </location>
</feature>
<feature type="compositionally biased region" description="Basic and acidic residues" evidence="2">
    <location>
        <begin position="100"/>
        <end position="119"/>
    </location>
</feature>
<evidence type="ECO:0000313" key="4">
    <source>
        <dbReference type="Proteomes" id="UP001178507"/>
    </source>
</evidence>
<dbReference type="AlphaFoldDB" id="A0AA36NGM8"/>
<sequence length="349" mass="36528">MKASGQPKANASASRTTPAAKGSPALRRRPPSVAKATPRPRSSSPTERRSVAEVQTQLKPATKAAAKAKAEAKAKEAKAAKEAAAKEATGQEAAAAKAKSAKEAKEISDGEEKPEKESGNETVVTVSGDPLAEAVEVAAFTETKAPAETQAVDVPNKADIDVPSVPKERLVSAPPRVAEARVASPPPPMTLEALYAENSRLKQELERQRAEIQELRSQGIARTQTVVHEPRATYIVTAGSRSSTPAKARCGTYSVPVPCRSPAVAAGICPYPVQSRAALSPRAVRVVSPPPFAAADTRTPRQVDHPVFLPVTSVYAAPYSAGQVGPVYMKPVLRLQSAPQPGLGSHTIS</sequence>
<feature type="region of interest" description="Disordered" evidence="2">
    <location>
        <begin position="1"/>
        <end position="128"/>
    </location>
</feature>
<organism evidence="3 4">
    <name type="scientific">Effrenium voratum</name>
    <dbReference type="NCBI Taxonomy" id="2562239"/>
    <lineage>
        <taxon>Eukaryota</taxon>
        <taxon>Sar</taxon>
        <taxon>Alveolata</taxon>
        <taxon>Dinophyceae</taxon>
        <taxon>Suessiales</taxon>
        <taxon>Symbiodiniaceae</taxon>
        <taxon>Effrenium</taxon>
    </lineage>
</organism>
<keyword evidence="1" id="KW-0175">Coiled coil</keyword>